<dbReference type="GO" id="GO:0016645">
    <property type="term" value="F:oxidoreductase activity, acting on the CH-NH group of donors"/>
    <property type="evidence" value="ECO:0007669"/>
    <property type="project" value="InterPro"/>
</dbReference>
<dbReference type="HAMAP" id="MF_01102">
    <property type="entry name" value="MnmC"/>
    <property type="match status" value="1"/>
</dbReference>
<dbReference type="NCBIfam" id="NF002483">
    <property type="entry name" value="PRK01747.1-4"/>
    <property type="match status" value="1"/>
</dbReference>
<keyword evidence="8 10" id="KW-0560">Oxidoreductase</keyword>
<comment type="cofactor">
    <cofactor evidence="10">
        <name>FAD</name>
        <dbReference type="ChEBI" id="CHEBI:57692"/>
    </cofactor>
</comment>
<feature type="compositionally biased region" description="Basic and acidic residues" evidence="11">
    <location>
        <begin position="14"/>
        <end position="23"/>
    </location>
</feature>
<comment type="similarity">
    <text evidence="10">In the N-terminal section; belongs to the methyltransferase superfamily. tRNA (mnm(5)s(2)U34)-methyltransferase family.</text>
</comment>
<dbReference type="InterPro" id="IPR029063">
    <property type="entry name" value="SAM-dependent_MTases_sf"/>
</dbReference>
<dbReference type="SUPFAM" id="SSF54373">
    <property type="entry name" value="FAD-linked reductases, C-terminal domain"/>
    <property type="match status" value="1"/>
</dbReference>
<proteinExistence type="inferred from homology"/>
<comment type="caution">
    <text evidence="14">The sequence shown here is derived from an EMBL/GenBank/DDBJ whole genome shotgun (WGS) entry which is preliminary data.</text>
</comment>
<keyword evidence="1 10" id="KW-0963">Cytoplasm</keyword>
<dbReference type="InterPro" id="IPR023032">
    <property type="entry name" value="tRNA_MAMT_biosynth_bifunc_MnmC"/>
</dbReference>
<keyword evidence="9 10" id="KW-0511">Multifunctional enzyme</keyword>
<keyword evidence="15" id="KW-1185">Reference proteome</keyword>
<evidence type="ECO:0000259" key="12">
    <source>
        <dbReference type="Pfam" id="PF01266"/>
    </source>
</evidence>
<feature type="domain" description="FAD dependent oxidoreductase" evidence="12">
    <location>
        <begin position="229"/>
        <end position="585"/>
    </location>
</feature>
<name>A0A4Y4D0Q5_ZOORA</name>
<keyword evidence="3 10" id="KW-0285">Flavoprotein</keyword>
<sequence length="620" mass="65393">MSPTIPPASLASDADPRSPRLDDVGSAGQAPQRLLARHGLPTRWAGREAFTIVETGFGPGLDFLATWAAWRADPSRSRRLHFIAIEKHPLQADDLARLQAAWPEQGALAAELRDQWPPLLPGSHRLSFDDGRVTLDLIFGDVALALLDARADAFHLDSLTPAAFAQLARLAAPGASLSCEEGAEEVRLGLQAAGFAVALQPGGGADRPLLVGRFEGDAMPPALPAERRALVIGAGVAGTSVAERLAARGWQVTVVDEADGPGQGASGNKAGVFRPLPSLDDNRLARITRAGFLYGLRHLERLARAGHAPRWAPCGVLHLARDAKQEGKMRAVVDAHQPPADYLRFVSREEAGELAGWPVEAGGWWFPGGGWIQPLTLCEANLAAAGEAITRRLGRRLGVLERSEGEWVARDPAGAEIARAPVAILANGVGIRGLPQAASLPVRPARGQVSHLPAEPASAPRVVVCRLGYVSPEVDGLRCAGATFVADDEGSELREAEHRENMTKLDFILPGFAAPFDPASLAGRVGFRPASPDRLPMIGAVPAVAQAARDTPLGDIPRQPGLYAVSGFGARGLVWASLAGELLASQLNGDPPPLARDLVDAMDPARYLLKPPRPGSAGDE</sequence>
<feature type="region of interest" description="FAD-dependent cmnm(5)s(2)U34 oxidoreductase" evidence="10">
    <location>
        <begin position="232"/>
        <end position="620"/>
    </location>
</feature>
<dbReference type="Proteomes" id="UP000318422">
    <property type="component" value="Unassembled WGS sequence"/>
</dbReference>
<evidence type="ECO:0000256" key="3">
    <source>
        <dbReference type="ARBA" id="ARBA00022630"/>
    </source>
</evidence>
<evidence type="ECO:0000256" key="2">
    <source>
        <dbReference type="ARBA" id="ARBA00022603"/>
    </source>
</evidence>
<dbReference type="Pfam" id="PF01266">
    <property type="entry name" value="DAO"/>
    <property type="match status" value="1"/>
</dbReference>
<dbReference type="GO" id="GO:0005737">
    <property type="term" value="C:cytoplasm"/>
    <property type="evidence" value="ECO:0007669"/>
    <property type="project" value="UniProtKB-SubCell"/>
</dbReference>
<dbReference type="EC" id="1.5.-.-" evidence="10"/>
<dbReference type="AlphaFoldDB" id="A0A4Y4D0Q5"/>
<dbReference type="GO" id="GO:0004808">
    <property type="term" value="F:tRNA (5-methylaminomethyl-2-thiouridylate)(34)-methyltransferase activity"/>
    <property type="evidence" value="ECO:0007669"/>
    <property type="project" value="UniProtKB-EC"/>
</dbReference>
<dbReference type="InterPro" id="IPR036188">
    <property type="entry name" value="FAD/NAD-bd_sf"/>
</dbReference>
<evidence type="ECO:0000313" key="14">
    <source>
        <dbReference type="EMBL" id="GEC97324.1"/>
    </source>
</evidence>
<dbReference type="RefSeq" id="WP_141354522.1">
    <property type="nucleotide sequence ID" value="NZ_BJNV01000076.1"/>
</dbReference>
<evidence type="ECO:0000256" key="1">
    <source>
        <dbReference type="ARBA" id="ARBA00022490"/>
    </source>
</evidence>
<comment type="subcellular location">
    <subcellularLocation>
        <location evidence="10">Cytoplasm</location>
    </subcellularLocation>
</comment>
<evidence type="ECO:0000256" key="4">
    <source>
        <dbReference type="ARBA" id="ARBA00022679"/>
    </source>
</evidence>
<dbReference type="InterPro" id="IPR006076">
    <property type="entry name" value="FAD-dep_OxRdtase"/>
</dbReference>
<dbReference type="EMBL" id="BJNV01000076">
    <property type="protein sequence ID" value="GEC97324.1"/>
    <property type="molecule type" value="Genomic_DNA"/>
</dbReference>
<evidence type="ECO:0000256" key="7">
    <source>
        <dbReference type="ARBA" id="ARBA00022827"/>
    </source>
</evidence>
<evidence type="ECO:0000256" key="5">
    <source>
        <dbReference type="ARBA" id="ARBA00022691"/>
    </source>
</evidence>
<evidence type="ECO:0000256" key="6">
    <source>
        <dbReference type="ARBA" id="ARBA00022694"/>
    </source>
</evidence>
<dbReference type="Gene3D" id="3.30.9.10">
    <property type="entry name" value="D-Amino Acid Oxidase, subunit A, domain 2"/>
    <property type="match status" value="1"/>
</dbReference>
<gene>
    <name evidence="10 14" type="primary">mnmC</name>
    <name evidence="14" type="ORF">ZRA01_33970</name>
</gene>
<accession>A0A4Y4D0Q5</accession>
<comment type="similarity">
    <text evidence="10">In the C-terminal section; belongs to the DAO family.</text>
</comment>
<dbReference type="GO" id="GO:0032259">
    <property type="term" value="P:methylation"/>
    <property type="evidence" value="ECO:0007669"/>
    <property type="project" value="UniProtKB-KW"/>
</dbReference>
<reference evidence="14 15" key="1">
    <citation type="submission" date="2019-06" db="EMBL/GenBank/DDBJ databases">
        <title>Whole genome shotgun sequence of Zoogloea ramigera NBRC 15342.</title>
        <authorList>
            <person name="Hosoyama A."/>
            <person name="Uohara A."/>
            <person name="Ohji S."/>
            <person name="Ichikawa N."/>
        </authorList>
    </citation>
    <scope>NUCLEOTIDE SEQUENCE [LARGE SCALE GENOMIC DNA]</scope>
    <source>
        <strain evidence="14 15">NBRC 15342</strain>
    </source>
</reference>
<protein>
    <recommendedName>
        <fullName evidence="10">tRNA 5-methylaminomethyl-2-thiouridine biosynthesis bifunctional protein MnmC</fullName>
        <shortName evidence="10">tRNA mnm(5)s(2)U biosynthesis bifunctional protein</shortName>
    </recommendedName>
    <domain>
        <recommendedName>
            <fullName evidence="10">tRNA (mnm(5)s(2)U34)-methyltransferase</fullName>
            <ecNumber evidence="10">2.1.1.61</ecNumber>
        </recommendedName>
    </domain>
    <domain>
        <recommendedName>
            <fullName evidence="10">FAD-dependent cmnm(5)s(2)U34 oxidoreductase</fullName>
            <ecNumber evidence="10">1.5.-.-</ecNumber>
        </recommendedName>
    </domain>
</protein>
<comment type="function">
    <text evidence="10">Catalyzes the last two steps in the biosynthesis of 5-methylaminomethyl-2-thiouridine (mnm(5)s(2)U) at the wobble position (U34) in tRNA. Catalyzes the FAD-dependent demodification of cmnm(5)s(2)U34 to nm(5)s(2)U34, followed by the transfer of a methyl group from S-adenosyl-L-methionine to nm(5)s(2)U34, to form mnm(5)s(2)U34.</text>
</comment>
<evidence type="ECO:0000256" key="10">
    <source>
        <dbReference type="HAMAP-Rule" id="MF_01102"/>
    </source>
</evidence>
<evidence type="ECO:0000259" key="13">
    <source>
        <dbReference type="Pfam" id="PF05430"/>
    </source>
</evidence>
<feature type="domain" description="MnmC-like methyltransferase" evidence="13">
    <location>
        <begin position="105"/>
        <end position="212"/>
    </location>
</feature>
<dbReference type="SUPFAM" id="SSF51905">
    <property type="entry name" value="FAD/NAD(P)-binding domain"/>
    <property type="match status" value="1"/>
</dbReference>
<evidence type="ECO:0000256" key="9">
    <source>
        <dbReference type="ARBA" id="ARBA00023268"/>
    </source>
</evidence>
<dbReference type="PANTHER" id="PTHR13847:SF283">
    <property type="entry name" value="TRNA 5-METHYLAMINOMETHYL-2-THIOURIDINE BIOSYNTHESIS BIFUNCTIONAL PROTEIN MNMC"/>
    <property type="match status" value="1"/>
</dbReference>
<dbReference type="Gene3D" id="3.50.50.60">
    <property type="entry name" value="FAD/NAD(P)-binding domain"/>
    <property type="match status" value="1"/>
</dbReference>
<keyword evidence="2 10" id="KW-0489">Methyltransferase</keyword>
<feature type="region of interest" description="Disordered" evidence="11">
    <location>
        <begin position="1"/>
        <end position="30"/>
    </location>
</feature>
<comment type="catalytic activity">
    <reaction evidence="10">
        <text>5-aminomethyl-2-thiouridine(34) in tRNA + S-adenosyl-L-methionine = 5-methylaminomethyl-2-thiouridine(34) in tRNA + S-adenosyl-L-homocysteine + H(+)</text>
        <dbReference type="Rhea" id="RHEA:19569"/>
        <dbReference type="Rhea" id="RHEA-COMP:10195"/>
        <dbReference type="Rhea" id="RHEA-COMP:10197"/>
        <dbReference type="ChEBI" id="CHEBI:15378"/>
        <dbReference type="ChEBI" id="CHEBI:57856"/>
        <dbReference type="ChEBI" id="CHEBI:59789"/>
        <dbReference type="ChEBI" id="CHEBI:74454"/>
        <dbReference type="ChEBI" id="CHEBI:74455"/>
        <dbReference type="EC" id="2.1.1.61"/>
    </reaction>
</comment>
<dbReference type="Gene3D" id="3.40.50.150">
    <property type="entry name" value="Vaccinia Virus protein VP39"/>
    <property type="match status" value="1"/>
</dbReference>
<dbReference type="EC" id="2.1.1.61" evidence="10"/>
<dbReference type="PANTHER" id="PTHR13847">
    <property type="entry name" value="SARCOSINE DEHYDROGENASE-RELATED"/>
    <property type="match status" value="1"/>
</dbReference>
<feature type="region of interest" description="tRNA (mnm(5)s(2)U34)-methyltransferase" evidence="10">
    <location>
        <begin position="1"/>
        <end position="215"/>
    </location>
</feature>
<dbReference type="GO" id="GO:0050660">
    <property type="term" value="F:flavin adenine dinucleotide binding"/>
    <property type="evidence" value="ECO:0007669"/>
    <property type="project" value="UniProtKB-UniRule"/>
</dbReference>
<evidence type="ECO:0000256" key="8">
    <source>
        <dbReference type="ARBA" id="ARBA00023002"/>
    </source>
</evidence>
<keyword evidence="7 10" id="KW-0274">FAD</keyword>
<evidence type="ECO:0000256" key="11">
    <source>
        <dbReference type="SAM" id="MobiDB-lite"/>
    </source>
</evidence>
<dbReference type="NCBIfam" id="TIGR03197">
    <property type="entry name" value="MnmC_Cterm"/>
    <property type="match status" value="1"/>
</dbReference>
<dbReference type="Pfam" id="PF05430">
    <property type="entry name" value="Methyltransf_30"/>
    <property type="match status" value="1"/>
</dbReference>
<evidence type="ECO:0000313" key="15">
    <source>
        <dbReference type="Proteomes" id="UP000318422"/>
    </source>
</evidence>
<dbReference type="InterPro" id="IPR008471">
    <property type="entry name" value="MnmC-like_methylTransf"/>
</dbReference>
<dbReference type="InterPro" id="IPR017610">
    <property type="entry name" value="tRNA_S-uridine_synth_MnmC_C"/>
</dbReference>
<keyword evidence="5 10" id="KW-0949">S-adenosyl-L-methionine</keyword>
<dbReference type="OrthoDB" id="9786494at2"/>
<dbReference type="GO" id="GO:0002098">
    <property type="term" value="P:tRNA wobble uridine modification"/>
    <property type="evidence" value="ECO:0007669"/>
    <property type="project" value="TreeGrafter"/>
</dbReference>
<keyword evidence="6 10" id="KW-0819">tRNA processing</keyword>
<keyword evidence="4 10" id="KW-0808">Transferase</keyword>
<organism evidence="14 15">
    <name type="scientific">Zoogloea ramigera</name>
    <dbReference type="NCBI Taxonomy" id="350"/>
    <lineage>
        <taxon>Bacteria</taxon>
        <taxon>Pseudomonadati</taxon>
        <taxon>Pseudomonadota</taxon>
        <taxon>Betaproteobacteria</taxon>
        <taxon>Rhodocyclales</taxon>
        <taxon>Zoogloeaceae</taxon>
        <taxon>Zoogloea</taxon>
    </lineage>
</organism>